<dbReference type="Gene3D" id="2.60.40.1120">
    <property type="entry name" value="Carboxypeptidase-like, regulatory domain"/>
    <property type="match status" value="1"/>
</dbReference>
<keyword evidence="1" id="KW-0472">Membrane</keyword>
<organism evidence="2 3">
    <name type="scientific">Flavobacterium urocaniciphilum</name>
    <dbReference type="NCBI Taxonomy" id="1299341"/>
    <lineage>
        <taxon>Bacteria</taxon>
        <taxon>Pseudomonadati</taxon>
        <taxon>Bacteroidota</taxon>
        <taxon>Flavobacteriia</taxon>
        <taxon>Flavobacteriales</taxon>
        <taxon>Flavobacteriaceae</taxon>
        <taxon>Flavobacterium</taxon>
    </lineage>
</organism>
<accession>A0A1H8ZMW1</accession>
<dbReference type="Pfam" id="PF13715">
    <property type="entry name" value="CarbopepD_reg_2"/>
    <property type="match status" value="1"/>
</dbReference>
<dbReference type="RefSeq" id="WP_091465406.1">
    <property type="nucleotide sequence ID" value="NZ_FOEI01000001.1"/>
</dbReference>
<evidence type="ECO:0000256" key="1">
    <source>
        <dbReference type="SAM" id="Phobius"/>
    </source>
</evidence>
<dbReference type="STRING" id="1299341.SAMN05444005_101797"/>
<proteinExistence type="predicted"/>
<dbReference type="SUPFAM" id="SSF49464">
    <property type="entry name" value="Carboxypeptidase regulatory domain-like"/>
    <property type="match status" value="1"/>
</dbReference>
<dbReference type="InterPro" id="IPR008969">
    <property type="entry name" value="CarboxyPept-like_regulatory"/>
</dbReference>
<evidence type="ECO:0000313" key="2">
    <source>
        <dbReference type="EMBL" id="SEP65593.1"/>
    </source>
</evidence>
<keyword evidence="3" id="KW-1185">Reference proteome</keyword>
<keyword evidence="1" id="KW-0812">Transmembrane</keyword>
<dbReference type="OrthoDB" id="7432683at2"/>
<evidence type="ECO:0000313" key="3">
    <source>
        <dbReference type="Proteomes" id="UP000198648"/>
    </source>
</evidence>
<gene>
    <name evidence="2" type="ORF">SAMN05444005_101797</name>
</gene>
<protein>
    <submittedName>
        <fullName evidence="2">CarboxypepD_reg-like domain-containing protein</fullName>
    </submittedName>
</protein>
<sequence length="228" mass="26109">MKQKIQISIPKPCQEGWQNMTPVEKGRFCMSCQKTVLDFTHLSDNEIANIINKKENLCGRFTANQLDRNLIETKRTSNYFGYFATSVLAFLGFGTSNVVAQVKPIQEQTDYKYQYKPTDTIKEITVSGIVKDIDGRPLQGTSVIIKGTNKGVQSDELGKYNIKASIGDTLTFSYLEFETIEFQIIKDNYTFDVIMMPSSNEIHTIGIYIIKKRTFFGRTFQKIGNWFR</sequence>
<feature type="transmembrane region" description="Helical" evidence="1">
    <location>
        <begin position="79"/>
        <end position="100"/>
    </location>
</feature>
<reference evidence="2 3" key="1">
    <citation type="submission" date="2016-10" db="EMBL/GenBank/DDBJ databases">
        <authorList>
            <person name="de Groot N.N."/>
        </authorList>
    </citation>
    <scope>NUCLEOTIDE SEQUENCE [LARGE SCALE GENOMIC DNA]</scope>
    <source>
        <strain evidence="2 3">DSM 27078</strain>
    </source>
</reference>
<keyword evidence="1" id="KW-1133">Transmembrane helix</keyword>
<dbReference type="EMBL" id="FOEI01000001">
    <property type="protein sequence ID" value="SEP65593.1"/>
    <property type="molecule type" value="Genomic_DNA"/>
</dbReference>
<name>A0A1H8ZMW1_9FLAO</name>
<dbReference type="AlphaFoldDB" id="A0A1H8ZMW1"/>
<dbReference type="Proteomes" id="UP000198648">
    <property type="component" value="Unassembled WGS sequence"/>
</dbReference>